<dbReference type="EMBL" id="DSVQ01000006">
    <property type="protein sequence ID" value="HGT38296.1"/>
    <property type="molecule type" value="Genomic_DNA"/>
</dbReference>
<name>A0A7C4LJP1_9PLAN</name>
<evidence type="ECO:0000313" key="3">
    <source>
        <dbReference type="EMBL" id="HGT38296.1"/>
    </source>
</evidence>
<keyword evidence="2" id="KW-0812">Transmembrane</keyword>
<gene>
    <name evidence="3" type="ORF">ENS64_03390</name>
</gene>
<evidence type="ECO:0000256" key="1">
    <source>
        <dbReference type="SAM" id="MobiDB-lite"/>
    </source>
</evidence>
<reference evidence="3" key="1">
    <citation type="journal article" date="2020" name="mSystems">
        <title>Genome- and Community-Level Interaction Insights into Carbon Utilization and Element Cycling Functions of Hydrothermarchaeota in Hydrothermal Sediment.</title>
        <authorList>
            <person name="Zhou Z."/>
            <person name="Liu Y."/>
            <person name="Xu W."/>
            <person name="Pan J."/>
            <person name="Luo Z.H."/>
            <person name="Li M."/>
        </authorList>
    </citation>
    <scope>NUCLEOTIDE SEQUENCE [LARGE SCALE GENOMIC DNA]</scope>
    <source>
        <strain evidence="3">SpSt-508</strain>
    </source>
</reference>
<sequence length="273" mass="29203">MASFHTHIAVSTSLGAGLAWLGHDHYGLEWSTCAVAGGLCAIGGMMPDLDSDSGVPARETIGFAAAVIPMVLFNRLQQQFGLNVEQMLLFGAPIYLFIRFGLGTLLKLFTVHRGMFHSLPAAAIAGMVAYLICDQGVSFVRVFKACGLTLGYLSHLVLDEIWSVEVRGVTARVKSSFGTALKLFGNNATANSLCYGWLLLAGLAVLQEGSLTSRPSVAVPERAPASPAVPPTVQRRGDQPAPSAPKATVIIPPERRPVYEARDSRFDFDFAPQ</sequence>
<comment type="caution">
    <text evidence="3">The sequence shown here is derived from an EMBL/GenBank/DDBJ whole genome shotgun (WGS) entry which is preliminary data.</text>
</comment>
<feature type="transmembrane region" description="Helical" evidence="2">
    <location>
        <begin position="55"/>
        <end position="76"/>
    </location>
</feature>
<dbReference type="AlphaFoldDB" id="A0A7C4LJP1"/>
<organism evidence="3">
    <name type="scientific">Schlesneria paludicola</name>
    <dbReference type="NCBI Taxonomy" id="360056"/>
    <lineage>
        <taxon>Bacteria</taxon>
        <taxon>Pseudomonadati</taxon>
        <taxon>Planctomycetota</taxon>
        <taxon>Planctomycetia</taxon>
        <taxon>Planctomycetales</taxon>
        <taxon>Planctomycetaceae</taxon>
        <taxon>Schlesneria</taxon>
    </lineage>
</organism>
<proteinExistence type="predicted"/>
<protein>
    <submittedName>
        <fullName evidence="3">Metal-dependent hydrolase</fullName>
    </submittedName>
</protein>
<keyword evidence="2" id="KW-0472">Membrane</keyword>
<dbReference type="InterPro" id="IPR007404">
    <property type="entry name" value="YdjM-like"/>
</dbReference>
<feature type="compositionally biased region" description="Basic and acidic residues" evidence="1">
    <location>
        <begin position="253"/>
        <end position="273"/>
    </location>
</feature>
<keyword evidence="3" id="KW-0378">Hydrolase</keyword>
<feature type="region of interest" description="Disordered" evidence="1">
    <location>
        <begin position="216"/>
        <end position="273"/>
    </location>
</feature>
<feature type="transmembrane region" description="Helical" evidence="2">
    <location>
        <begin position="88"/>
        <end position="109"/>
    </location>
</feature>
<accession>A0A7C4LJP1</accession>
<dbReference type="GO" id="GO:0016787">
    <property type="term" value="F:hydrolase activity"/>
    <property type="evidence" value="ECO:0007669"/>
    <property type="project" value="UniProtKB-KW"/>
</dbReference>
<evidence type="ECO:0000256" key="2">
    <source>
        <dbReference type="SAM" id="Phobius"/>
    </source>
</evidence>
<feature type="transmembrane region" description="Helical" evidence="2">
    <location>
        <begin position="115"/>
        <end position="133"/>
    </location>
</feature>
<dbReference type="Pfam" id="PF04307">
    <property type="entry name" value="YdjM"/>
    <property type="match status" value="1"/>
</dbReference>
<keyword evidence="2" id="KW-1133">Transmembrane helix</keyword>